<dbReference type="STRING" id="1353952.A0A165GX06"/>
<evidence type="ECO:0000256" key="2">
    <source>
        <dbReference type="ARBA" id="ARBA00004141"/>
    </source>
</evidence>
<evidence type="ECO:0000256" key="1">
    <source>
        <dbReference type="ARBA" id="ARBA00000900"/>
    </source>
</evidence>
<keyword evidence="5 14" id="KW-0812">Transmembrane</keyword>
<dbReference type="PANTHER" id="PTHR45977:SF4">
    <property type="entry name" value="RING-TYPE DOMAIN-CONTAINING PROTEIN"/>
    <property type="match status" value="1"/>
</dbReference>
<keyword evidence="17" id="KW-1185">Reference proteome</keyword>
<evidence type="ECO:0000256" key="5">
    <source>
        <dbReference type="ARBA" id="ARBA00022692"/>
    </source>
</evidence>
<dbReference type="PANTHER" id="PTHR45977">
    <property type="entry name" value="TARGET OF ERK KINASE MPK-1"/>
    <property type="match status" value="1"/>
</dbReference>
<evidence type="ECO:0000256" key="7">
    <source>
        <dbReference type="ARBA" id="ARBA00022771"/>
    </source>
</evidence>
<feature type="region of interest" description="Disordered" evidence="13">
    <location>
        <begin position="1"/>
        <end position="52"/>
    </location>
</feature>
<feature type="region of interest" description="Disordered" evidence="13">
    <location>
        <begin position="368"/>
        <end position="393"/>
    </location>
</feature>
<dbReference type="GO" id="GO:0008270">
    <property type="term" value="F:zinc ion binding"/>
    <property type="evidence" value="ECO:0007669"/>
    <property type="project" value="UniProtKB-KW"/>
</dbReference>
<keyword evidence="9" id="KW-0862">Zinc</keyword>
<keyword evidence="8" id="KW-0833">Ubl conjugation pathway</keyword>
<feature type="compositionally biased region" description="Low complexity" evidence="13">
    <location>
        <begin position="434"/>
        <end position="451"/>
    </location>
</feature>
<dbReference type="GO" id="GO:0061630">
    <property type="term" value="F:ubiquitin protein ligase activity"/>
    <property type="evidence" value="ECO:0007669"/>
    <property type="project" value="UniProtKB-EC"/>
</dbReference>
<evidence type="ECO:0000256" key="3">
    <source>
        <dbReference type="ARBA" id="ARBA00012483"/>
    </source>
</evidence>
<dbReference type="InterPro" id="IPR001841">
    <property type="entry name" value="Znf_RING"/>
</dbReference>
<proteinExistence type="predicted"/>
<dbReference type="AlphaFoldDB" id="A0A165GX06"/>
<evidence type="ECO:0000313" key="16">
    <source>
        <dbReference type="EMBL" id="KZT58595.1"/>
    </source>
</evidence>
<evidence type="ECO:0000256" key="6">
    <source>
        <dbReference type="ARBA" id="ARBA00022723"/>
    </source>
</evidence>
<feature type="compositionally biased region" description="Basic and acidic residues" evidence="13">
    <location>
        <begin position="1"/>
        <end position="10"/>
    </location>
</feature>
<dbReference type="PROSITE" id="PS50089">
    <property type="entry name" value="ZF_RING_2"/>
    <property type="match status" value="1"/>
</dbReference>
<feature type="transmembrane region" description="Helical" evidence="14">
    <location>
        <begin position="155"/>
        <end position="178"/>
    </location>
</feature>
<feature type="compositionally biased region" description="Low complexity" evidence="13">
    <location>
        <begin position="32"/>
        <end position="51"/>
    </location>
</feature>
<dbReference type="GO" id="GO:0006511">
    <property type="term" value="P:ubiquitin-dependent protein catabolic process"/>
    <property type="evidence" value="ECO:0007669"/>
    <property type="project" value="TreeGrafter"/>
</dbReference>
<protein>
    <recommendedName>
        <fullName evidence="3">RING-type E3 ubiquitin transferase</fullName>
        <ecNumber evidence="3">2.3.2.27</ecNumber>
    </recommendedName>
</protein>
<comment type="catalytic activity">
    <reaction evidence="1">
        <text>S-ubiquitinyl-[E2 ubiquitin-conjugating enzyme]-L-cysteine + [acceptor protein]-L-lysine = [E2 ubiquitin-conjugating enzyme]-L-cysteine + N(6)-ubiquitinyl-[acceptor protein]-L-lysine.</text>
        <dbReference type="EC" id="2.3.2.27"/>
    </reaction>
</comment>
<dbReference type="OrthoDB" id="8062037at2759"/>
<evidence type="ECO:0000259" key="15">
    <source>
        <dbReference type="PROSITE" id="PS50089"/>
    </source>
</evidence>
<evidence type="ECO:0000256" key="4">
    <source>
        <dbReference type="ARBA" id="ARBA00022679"/>
    </source>
</evidence>
<feature type="transmembrane region" description="Helical" evidence="14">
    <location>
        <begin position="270"/>
        <end position="289"/>
    </location>
</feature>
<keyword evidence="4" id="KW-0808">Transferase</keyword>
<feature type="region of interest" description="Disordered" evidence="13">
    <location>
        <begin position="90"/>
        <end position="124"/>
    </location>
</feature>
<feature type="transmembrane region" description="Helical" evidence="14">
    <location>
        <begin position="243"/>
        <end position="263"/>
    </location>
</feature>
<dbReference type="GO" id="GO:0016020">
    <property type="term" value="C:membrane"/>
    <property type="evidence" value="ECO:0007669"/>
    <property type="project" value="UniProtKB-SubCell"/>
</dbReference>
<keyword evidence="6" id="KW-0479">Metal-binding</keyword>
<dbReference type="InterPro" id="IPR013083">
    <property type="entry name" value="Znf_RING/FYVE/PHD"/>
</dbReference>
<evidence type="ECO:0000256" key="12">
    <source>
        <dbReference type="PROSITE-ProRule" id="PRU00175"/>
    </source>
</evidence>
<dbReference type="Pfam" id="PF13639">
    <property type="entry name" value="zf-RING_2"/>
    <property type="match status" value="1"/>
</dbReference>
<feature type="transmembrane region" description="Helical" evidence="14">
    <location>
        <begin position="133"/>
        <end position="149"/>
    </location>
</feature>
<evidence type="ECO:0000256" key="13">
    <source>
        <dbReference type="SAM" id="MobiDB-lite"/>
    </source>
</evidence>
<evidence type="ECO:0000256" key="10">
    <source>
        <dbReference type="ARBA" id="ARBA00022989"/>
    </source>
</evidence>
<keyword evidence="10 14" id="KW-1133">Transmembrane helix</keyword>
<feature type="domain" description="RING-type" evidence="15">
    <location>
        <begin position="494"/>
        <end position="527"/>
    </location>
</feature>
<organism evidence="16 17">
    <name type="scientific">Calocera cornea HHB12733</name>
    <dbReference type="NCBI Taxonomy" id="1353952"/>
    <lineage>
        <taxon>Eukaryota</taxon>
        <taxon>Fungi</taxon>
        <taxon>Dikarya</taxon>
        <taxon>Basidiomycota</taxon>
        <taxon>Agaricomycotina</taxon>
        <taxon>Dacrymycetes</taxon>
        <taxon>Dacrymycetales</taxon>
        <taxon>Dacrymycetaceae</taxon>
        <taxon>Calocera</taxon>
    </lineage>
</organism>
<feature type="transmembrane region" description="Helical" evidence="14">
    <location>
        <begin position="295"/>
        <end position="319"/>
    </location>
</feature>
<evidence type="ECO:0000313" key="17">
    <source>
        <dbReference type="Proteomes" id="UP000076842"/>
    </source>
</evidence>
<dbReference type="SMART" id="SM00184">
    <property type="entry name" value="RING"/>
    <property type="match status" value="1"/>
</dbReference>
<dbReference type="InParanoid" id="A0A165GX06"/>
<feature type="region of interest" description="Disordered" evidence="13">
    <location>
        <begin position="415"/>
        <end position="464"/>
    </location>
</feature>
<dbReference type="Proteomes" id="UP000076842">
    <property type="component" value="Unassembled WGS sequence"/>
</dbReference>
<dbReference type="EMBL" id="KV423949">
    <property type="protein sequence ID" value="KZT58595.1"/>
    <property type="molecule type" value="Genomic_DNA"/>
</dbReference>
<dbReference type="Gene3D" id="3.30.40.10">
    <property type="entry name" value="Zinc/RING finger domain, C3HC4 (zinc finger)"/>
    <property type="match status" value="1"/>
</dbReference>
<gene>
    <name evidence="16" type="ORF">CALCODRAFT_494686</name>
</gene>
<keyword evidence="7 12" id="KW-0863">Zinc-finger</keyword>
<accession>A0A165GX06</accession>
<evidence type="ECO:0000256" key="8">
    <source>
        <dbReference type="ARBA" id="ARBA00022786"/>
    </source>
</evidence>
<dbReference type="GO" id="GO:0016567">
    <property type="term" value="P:protein ubiquitination"/>
    <property type="evidence" value="ECO:0007669"/>
    <property type="project" value="TreeGrafter"/>
</dbReference>
<feature type="compositionally biased region" description="Low complexity" evidence="13">
    <location>
        <begin position="111"/>
        <end position="123"/>
    </location>
</feature>
<keyword evidence="11 14" id="KW-0472">Membrane</keyword>
<reference evidence="16 17" key="1">
    <citation type="journal article" date="2016" name="Mol. Biol. Evol.">
        <title>Comparative Genomics of Early-Diverging Mushroom-Forming Fungi Provides Insights into the Origins of Lignocellulose Decay Capabilities.</title>
        <authorList>
            <person name="Nagy L.G."/>
            <person name="Riley R."/>
            <person name="Tritt A."/>
            <person name="Adam C."/>
            <person name="Daum C."/>
            <person name="Floudas D."/>
            <person name="Sun H."/>
            <person name="Yadav J.S."/>
            <person name="Pangilinan J."/>
            <person name="Larsson K.H."/>
            <person name="Matsuura K."/>
            <person name="Barry K."/>
            <person name="Labutti K."/>
            <person name="Kuo R."/>
            <person name="Ohm R.A."/>
            <person name="Bhattacharya S.S."/>
            <person name="Shirouzu T."/>
            <person name="Yoshinaga Y."/>
            <person name="Martin F.M."/>
            <person name="Grigoriev I.V."/>
            <person name="Hibbett D.S."/>
        </authorList>
    </citation>
    <scope>NUCLEOTIDE SEQUENCE [LARGE SCALE GENOMIC DNA]</scope>
    <source>
        <strain evidence="16 17">HHB12733</strain>
    </source>
</reference>
<dbReference type="SUPFAM" id="SSF57850">
    <property type="entry name" value="RING/U-box"/>
    <property type="match status" value="1"/>
</dbReference>
<comment type="subcellular location">
    <subcellularLocation>
        <location evidence="2">Membrane</location>
        <topology evidence="2">Multi-pass membrane protein</topology>
    </subcellularLocation>
</comment>
<name>A0A165GX06_9BASI</name>
<evidence type="ECO:0000256" key="9">
    <source>
        <dbReference type="ARBA" id="ARBA00022833"/>
    </source>
</evidence>
<evidence type="ECO:0000256" key="14">
    <source>
        <dbReference type="SAM" id="Phobius"/>
    </source>
</evidence>
<evidence type="ECO:0000256" key="11">
    <source>
        <dbReference type="ARBA" id="ARBA00023136"/>
    </source>
</evidence>
<dbReference type="EC" id="2.3.2.27" evidence="3"/>
<sequence length="539" mass="58291">MSTKVHEQGHELQPVHQANPSGDAQHDGPQQSDARPGSSSSPRSRPTSPASVETVDAVNSFLGEGATFHVDIYGGAQAAPRPLPLVDVPASQAAQSTPPSPAIANEEHQQPVRQTRQQQQQAQQRRRRARIRWRLWITSKIYVIKIALASKRGKLITTCTFACVQISAIIALLVVSAYTESRAAPGMSQWEACPRRLQAFDIIQAGKAAIGWAVNLWWILRLPNDSVPTNAWGRIAYRLRQDILPYFTAILHIILSAVLFSTLTGTPTSWDLSPTIFFACIVALFRTWLAVAEVVLLVVGGAIYAICYASLAIFCPGILPRRAARIGGINPTIGPLSPTQLNQIPIVQYASMSTVSLALPSTPASTLSRLRLKRNETSQVSPSRQEKGPKRHKIEKHRAACAICLNDFVDMKRVHNAPPIEPPRSAGANSQYGTAPSSPVTLTAATTTAAPQRRSEGTGVDVEDGDEATFPVVYVGSSGAHPPGEEGATVPPTEPEELRLLPCDHVFHKDCIDPWLKDVSGRCPTCQRPVFGGEGDDAV</sequence>